<protein>
    <submittedName>
        <fullName evidence="5">Oxidoreductase, GFO/IDH/MOCA-family protein</fullName>
    </submittedName>
</protein>
<keyword evidence="2" id="KW-0560">Oxidoreductase</keyword>
<gene>
    <name evidence="5" type="ORF">SAVERM_832</name>
</gene>
<sequence length="344" mass="36781">MMRVGIIGAGNIGHMHAEAVAACENTLLTGVFDLDRERAQSLARASGTVAFASPDELYKASDGVVVASPNRTHADYAREAVAYGRSVLCEKPMAVSLLQAADMRALAAVAPGVCAVGFNYRYLNVIREARNRIGEGMLGRVVHVDVAFKRASALTRQHFTWRDSAAEGHTSGALGDLGVHLIDMLHHLFRSPVDLASCQVALRTKVAAKGGHAVEVDDHAFVSGRIEGGPSFTLTASKASQPEETGFTLAAMGSRGDLSHDSQDGPVLHLRTGIDWEQVKLLGPSRLDDPRGEVTGWGDSFLDQLHDWAGAVTASQRSGTLADFEDGYQAQQVLQELLRIGGRM</sequence>
<evidence type="ECO:0000313" key="5">
    <source>
        <dbReference type="EMBL" id="BAC68542.1"/>
    </source>
</evidence>
<dbReference type="PANTHER" id="PTHR43818">
    <property type="entry name" value="BCDNA.GH03377"/>
    <property type="match status" value="1"/>
</dbReference>
<dbReference type="Gene3D" id="3.30.360.10">
    <property type="entry name" value="Dihydrodipicolinate Reductase, domain 2"/>
    <property type="match status" value="1"/>
</dbReference>
<dbReference type="PANTHER" id="PTHR43818:SF11">
    <property type="entry name" value="BCDNA.GH03377"/>
    <property type="match status" value="1"/>
</dbReference>
<evidence type="ECO:0000256" key="1">
    <source>
        <dbReference type="ARBA" id="ARBA00010928"/>
    </source>
</evidence>
<dbReference type="InterPro" id="IPR000683">
    <property type="entry name" value="Gfo/Idh/MocA-like_OxRdtase_N"/>
</dbReference>
<dbReference type="EMBL" id="BA000030">
    <property type="protein sequence ID" value="BAC68542.1"/>
    <property type="molecule type" value="Genomic_DNA"/>
</dbReference>
<feature type="domain" description="Gfo/Idh/MocA-like oxidoreductase C-terminal" evidence="4">
    <location>
        <begin position="131"/>
        <end position="335"/>
    </location>
</feature>
<dbReference type="SUPFAM" id="SSF51735">
    <property type="entry name" value="NAD(P)-binding Rossmann-fold domains"/>
    <property type="match status" value="1"/>
</dbReference>
<evidence type="ECO:0000313" key="6">
    <source>
        <dbReference type="Proteomes" id="UP000000428"/>
    </source>
</evidence>
<dbReference type="GO" id="GO:0016491">
    <property type="term" value="F:oxidoreductase activity"/>
    <property type="evidence" value="ECO:0007669"/>
    <property type="project" value="UniProtKB-KW"/>
</dbReference>
<dbReference type="GO" id="GO:0000166">
    <property type="term" value="F:nucleotide binding"/>
    <property type="evidence" value="ECO:0007669"/>
    <property type="project" value="InterPro"/>
</dbReference>
<dbReference type="InterPro" id="IPR050463">
    <property type="entry name" value="Gfo/Idh/MocA_oxidrdct_glycsds"/>
</dbReference>
<reference evidence="5 6" key="2">
    <citation type="journal article" date="2003" name="Nat. Biotechnol.">
        <title>Complete genome sequence and comparative analysis of the industrial microorganism Streptomyces avermitilis.</title>
        <authorList>
            <person name="Ikeda H."/>
            <person name="Ishikawa J."/>
            <person name="Hanamoto A."/>
            <person name="Shinose M."/>
            <person name="Kikuchi H."/>
            <person name="Shiba T."/>
            <person name="Sakaki Y."/>
            <person name="Hattori M."/>
            <person name="Omura S."/>
        </authorList>
    </citation>
    <scope>NUCLEOTIDE SEQUENCE [LARGE SCALE GENOMIC DNA]</scope>
    <source>
        <strain evidence="6">ATCC 31267 / DSM 46492 / JCM 5070 / NBRC 14893 / NCIMB 12804 / NRRL 8165 / MA-4680</strain>
    </source>
</reference>
<dbReference type="eggNOG" id="COG0673">
    <property type="taxonomic scope" value="Bacteria"/>
</dbReference>
<dbReference type="InterPro" id="IPR036291">
    <property type="entry name" value="NAD(P)-bd_dom_sf"/>
</dbReference>
<dbReference type="AlphaFoldDB" id="Q82PP0"/>
<dbReference type="Pfam" id="PF02894">
    <property type="entry name" value="GFO_IDH_MocA_C"/>
    <property type="match status" value="1"/>
</dbReference>
<feature type="domain" description="Gfo/Idh/MocA-like oxidoreductase N-terminal" evidence="3">
    <location>
        <begin position="2"/>
        <end position="118"/>
    </location>
</feature>
<dbReference type="Pfam" id="PF01408">
    <property type="entry name" value="GFO_IDH_MocA"/>
    <property type="match status" value="1"/>
</dbReference>
<dbReference type="SUPFAM" id="SSF55347">
    <property type="entry name" value="Glyceraldehyde-3-phosphate dehydrogenase-like, C-terminal domain"/>
    <property type="match status" value="1"/>
</dbReference>
<dbReference type="InterPro" id="IPR004104">
    <property type="entry name" value="Gfo/Idh/MocA-like_OxRdtase_C"/>
</dbReference>
<dbReference type="KEGG" id="sma:SAVERM_832"/>
<dbReference type="Proteomes" id="UP000000428">
    <property type="component" value="Chromosome"/>
</dbReference>
<accession>Q82PP0</accession>
<keyword evidence="6" id="KW-1185">Reference proteome</keyword>
<reference evidence="5 6" key="3">
    <citation type="journal article" date="2014" name="J. Ind. Microbiol. Biotechnol.">
        <title>Genome mining of the Streptomyces avermitilis genome and development of genome-minimized hosts for heterologous expression of biosynthetic gene clusters.</title>
        <authorList>
            <person name="Ikeda H."/>
            <person name="Shin-ya K."/>
            <person name="Omura S."/>
        </authorList>
    </citation>
    <scope>NUCLEOTIDE SEQUENCE [LARGE SCALE GENOMIC DNA]</scope>
    <source>
        <strain evidence="6">ATCC 31267 / DSM 46492 / JCM 5070 / NBRC 14893 / NCIMB 12804 / NRRL 8165 / MA-4680</strain>
    </source>
</reference>
<evidence type="ECO:0000256" key="2">
    <source>
        <dbReference type="ARBA" id="ARBA00023002"/>
    </source>
</evidence>
<comment type="similarity">
    <text evidence="1">Belongs to the Gfo/Idh/MocA family.</text>
</comment>
<reference evidence="5 6" key="1">
    <citation type="journal article" date="2001" name="Proc. Natl. Acad. Sci. U.S.A.">
        <title>Genome sequence of an industrial microorganism Streptomyces avermitilis: deducing the ability of producing secondary metabolites.</title>
        <authorList>
            <person name="Omura S."/>
            <person name="Ikeda H."/>
            <person name="Ishikawa J."/>
            <person name="Hanamoto A."/>
            <person name="Takahashi C."/>
            <person name="Shinose M."/>
            <person name="Takahashi Y."/>
            <person name="Horikawa H."/>
            <person name="Nakazawa H."/>
            <person name="Osonoe T."/>
            <person name="Kikuchi H."/>
            <person name="Shiba T."/>
            <person name="Sakaki Y."/>
            <person name="Hattori M."/>
        </authorList>
    </citation>
    <scope>NUCLEOTIDE SEQUENCE [LARGE SCALE GENOMIC DNA]</scope>
    <source>
        <strain evidence="6">ATCC 31267 / DSM 46492 / JCM 5070 / NBRC 14893 / NCIMB 12804 / NRRL 8165 / MA-4680</strain>
    </source>
</reference>
<evidence type="ECO:0000259" key="3">
    <source>
        <dbReference type="Pfam" id="PF01408"/>
    </source>
</evidence>
<dbReference type="HOGENOM" id="CLU_023194_1_4_11"/>
<proteinExistence type="inferred from homology"/>
<organism evidence="5 6">
    <name type="scientific">Streptomyces avermitilis (strain ATCC 31267 / DSM 46492 / JCM 5070 / NBRC 14893 / NCIMB 12804 / NRRL 8165 / MA-4680)</name>
    <dbReference type="NCBI Taxonomy" id="227882"/>
    <lineage>
        <taxon>Bacteria</taxon>
        <taxon>Bacillati</taxon>
        <taxon>Actinomycetota</taxon>
        <taxon>Actinomycetes</taxon>
        <taxon>Kitasatosporales</taxon>
        <taxon>Streptomycetaceae</taxon>
        <taxon>Streptomyces</taxon>
    </lineage>
</organism>
<evidence type="ECO:0000259" key="4">
    <source>
        <dbReference type="Pfam" id="PF02894"/>
    </source>
</evidence>
<dbReference type="Gene3D" id="3.40.50.720">
    <property type="entry name" value="NAD(P)-binding Rossmann-like Domain"/>
    <property type="match status" value="1"/>
</dbReference>
<name>Q82PP0_STRAW</name>